<protein>
    <submittedName>
        <fullName evidence="5">Cell envelope-related function transcriptional attenuator common domain-containing protein</fullName>
    </submittedName>
</protein>
<gene>
    <name evidence="5" type="ORF">SAMN05421806_10132</name>
</gene>
<dbReference type="EMBL" id="FNFF01000001">
    <property type="protein sequence ID" value="SDJ36045.1"/>
    <property type="molecule type" value="Genomic_DNA"/>
</dbReference>
<proteinExistence type="inferred from homology"/>
<feature type="transmembrane region" description="Helical" evidence="3">
    <location>
        <begin position="49"/>
        <end position="69"/>
    </location>
</feature>
<keyword evidence="3" id="KW-0812">Transmembrane</keyword>
<evidence type="ECO:0000259" key="4">
    <source>
        <dbReference type="Pfam" id="PF03816"/>
    </source>
</evidence>
<evidence type="ECO:0000256" key="2">
    <source>
        <dbReference type="SAM" id="MobiDB-lite"/>
    </source>
</evidence>
<name>A0A1G8T4Z7_9ACTN</name>
<evidence type="ECO:0000313" key="5">
    <source>
        <dbReference type="EMBL" id="SDJ36045.1"/>
    </source>
</evidence>
<keyword evidence="3" id="KW-0472">Membrane</keyword>
<dbReference type="Gene3D" id="3.40.630.190">
    <property type="entry name" value="LCP protein"/>
    <property type="match status" value="1"/>
</dbReference>
<organism evidence="5 6">
    <name type="scientific">Streptomyces indicus</name>
    <dbReference type="NCBI Taxonomy" id="417292"/>
    <lineage>
        <taxon>Bacteria</taxon>
        <taxon>Bacillati</taxon>
        <taxon>Actinomycetota</taxon>
        <taxon>Actinomycetes</taxon>
        <taxon>Kitasatosporales</taxon>
        <taxon>Streptomycetaceae</taxon>
        <taxon>Streptomyces</taxon>
    </lineage>
</organism>
<evidence type="ECO:0000313" key="6">
    <source>
        <dbReference type="Proteomes" id="UP000199155"/>
    </source>
</evidence>
<dbReference type="NCBIfam" id="TIGR00350">
    <property type="entry name" value="lytR_cpsA_psr"/>
    <property type="match status" value="1"/>
</dbReference>
<dbReference type="PANTHER" id="PTHR33392">
    <property type="entry name" value="POLYISOPRENYL-TEICHOIC ACID--PEPTIDOGLYCAN TEICHOIC ACID TRANSFERASE TAGU"/>
    <property type="match status" value="1"/>
</dbReference>
<dbReference type="PANTHER" id="PTHR33392:SF6">
    <property type="entry name" value="POLYISOPRENYL-TEICHOIC ACID--PEPTIDOGLYCAN TEICHOIC ACID TRANSFERASE TAGU"/>
    <property type="match status" value="1"/>
</dbReference>
<dbReference type="Pfam" id="PF03816">
    <property type="entry name" value="LytR_cpsA_psr"/>
    <property type="match status" value="1"/>
</dbReference>
<feature type="compositionally biased region" description="Polar residues" evidence="2">
    <location>
        <begin position="369"/>
        <end position="388"/>
    </location>
</feature>
<dbReference type="STRING" id="417292.SAMN05421806_10132"/>
<dbReference type="AlphaFoldDB" id="A0A1G8T4Z7"/>
<feature type="region of interest" description="Disordered" evidence="2">
    <location>
        <begin position="1"/>
        <end position="44"/>
    </location>
</feature>
<dbReference type="InterPro" id="IPR050922">
    <property type="entry name" value="LytR/CpsA/Psr_CW_biosynth"/>
</dbReference>
<reference evidence="5 6" key="1">
    <citation type="submission" date="2016-10" db="EMBL/GenBank/DDBJ databases">
        <authorList>
            <person name="de Groot N.N."/>
        </authorList>
    </citation>
    <scope>NUCLEOTIDE SEQUENCE [LARGE SCALE GENOMIC DNA]</scope>
    <source>
        <strain evidence="5 6">CGMCC 4.5727</strain>
    </source>
</reference>
<dbReference type="InterPro" id="IPR004474">
    <property type="entry name" value="LytR_CpsA_psr"/>
</dbReference>
<comment type="similarity">
    <text evidence="1">Belongs to the LytR/CpsA/Psr (LCP) family.</text>
</comment>
<keyword evidence="6" id="KW-1185">Reference proteome</keyword>
<feature type="domain" description="Cell envelope-related transcriptional attenuator" evidence="4">
    <location>
        <begin position="123"/>
        <end position="278"/>
    </location>
</feature>
<feature type="compositionally biased region" description="Basic residues" evidence="2">
    <location>
        <begin position="1"/>
        <end position="11"/>
    </location>
</feature>
<feature type="region of interest" description="Disordered" evidence="2">
    <location>
        <begin position="362"/>
        <end position="388"/>
    </location>
</feature>
<sequence>MAQKHRPHRHAAQPDGAAPGSRDRPSLPGTGRKTHGRSRHKSRGRKLRYVAWGALGLVLATGGGLAYAWQHLDGNIASTDLDAALGGDRPAAQRGGAQNILLLGSDSRAGTHGAYGSGVAGARADTAMVLHVDKSHRKASVVSIPRDTLVERPACPKSGGGSAPGARQAMFNSSYAVGGPACTVKTVEQMSGLRMDHYLEVDFKGFRKLVDELGGVDLTTRTAIKDHNSGLSLTAGKHRLDGEQSLALVRTRHGVGDGSDLGRIQLQQAFVKALIHRAHAVDPLGDPAQSYALADTATKSIRTDSELASAGKLLGLAKDLDGISPERTRMLTLPVTYDARDAGRVLPLDKASDQVWTALRHDRPVPADATSSSVGDQGKTPLSSGGRA</sequence>
<dbReference type="Proteomes" id="UP000199155">
    <property type="component" value="Unassembled WGS sequence"/>
</dbReference>
<dbReference type="OrthoDB" id="9782542at2"/>
<evidence type="ECO:0000256" key="3">
    <source>
        <dbReference type="SAM" id="Phobius"/>
    </source>
</evidence>
<accession>A0A1G8T4Z7</accession>
<evidence type="ECO:0000256" key="1">
    <source>
        <dbReference type="ARBA" id="ARBA00006068"/>
    </source>
</evidence>
<keyword evidence="3" id="KW-1133">Transmembrane helix</keyword>
<feature type="compositionally biased region" description="Basic residues" evidence="2">
    <location>
        <begin position="32"/>
        <end position="44"/>
    </location>
</feature>